<evidence type="ECO:0000256" key="12">
    <source>
        <dbReference type="ARBA" id="ARBA00023136"/>
    </source>
</evidence>
<dbReference type="InterPro" id="IPR025201">
    <property type="entry name" value="KdpD_TM"/>
</dbReference>
<keyword evidence="8 15" id="KW-0418">Kinase</keyword>
<dbReference type="SUPFAM" id="SSF55874">
    <property type="entry name" value="ATPase domain of HSP90 chaperone/DNA topoisomerase II/histidine kinase"/>
    <property type="match status" value="1"/>
</dbReference>
<evidence type="ECO:0000256" key="1">
    <source>
        <dbReference type="ARBA" id="ARBA00000085"/>
    </source>
</evidence>
<dbReference type="InterPro" id="IPR003594">
    <property type="entry name" value="HATPase_dom"/>
</dbReference>
<evidence type="ECO:0000256" key="3">
    <source>
        <dbReference type="ARBA" id="ARBA00012438"/>
    </source>
</evidence>
<dbReference type="Gene3D" id="3.30.450.40">
    <property type="match status" value="1"/>
</dbReference>
<dbReference type="PANTHER" id="PTHR45569:SF1">
    <property type="entry name" value="SENSOR PROTEIN KDPD"/>
    <property type="match status" value="1"/>
</dbReference>
<protein>
    <recommendedName>
        <fullName evidence="3">histidine kinase</fullName>
        <ecNumber evidence="3">2.7.13.3</ecNumber>
    </recommendedName>
</protein>
<dbReference type="PANTHER" id="PTHR45569">
    <property type="entry name" value="SENSOR PROTEIN KDPD"/>
    <property type="match status" value="1"/>
</dbReference>
<evidence type="ECO:0000256" key="6">
    <source>
        <dbReference type="ARBA" id="ARBA00022692"/>
    </source>
</evidence>
<dbReference type="SUPFAM" id="SSF52402">
    <property type="entry name" value="Adenine nucleotide alpha hydrolases-like"/>
    <property type="match status" value="1"/>
</dbReference>
<dbReference type="RefSeq" id="WP_090643538.1">
    <property type="nucleotide sequence ID" value="NZ_CBCRYE010000001.1"/>
</dbReference>
<dbReference type="InterPro" id="IPR027417">
    <property type="entry name" value="P-loop_NTPase"/>
</dbReference>
<feature type="domain" description="Histidine kinase" evidence="14">
    <location>
        <begin position="677"/>
        <end position="903"/>
    </location>
</feature>
<organism evidence="15 16">
    <name type="scientific">Asticcacaulis taihuensis</name>
    <dbReference type="NCBI Taxonomy" id="260084"/>
    <lineage>
        <taxon>Bacteria</taxon>
        <taxon>Pseudomonadati</taxon>
        <taxon>Pseudomonadota</taxon>
        <taxon>Alphaproteobacteria</taxon>
        <taxon>Caulobacterales</taxon>
        <taxon>Caulobacteraceae</taxon>
        <taxon>Asticcacaulis</taxon>
    </lineage>
</organism>
<evidence type="ECO:0000313" key="15">
    <source>
        <dbReference type="EMBL" id="SCW35202.1"/>
    </source>
</evidence>
<evidence type="ECO:0000256" key="9">
    <source>
        <dbReference type="ARBA" id="ARBA00022840"/>
    </source>
</evidence>
<dbReference type="GO" id="GO:0005886">
    <property type="term" value="C:plasma membrane"/>
    <property type="evidence" value="ECO:0007669"/>
    <property type="project" value="TreeGrafter"/>
</dbReference>
<dbReference type="AlphaFoldDB" id="A0A1G4PSF7"/>
<evidence type="ECO:0000256" key="4">
    <source>
        <dbReference type="ARBA" id="ARBA00022553"/>
    </source>
</evidence>
<dbReference type="InterPro" id="IPR038318">
    <property type="entry name" value="KdpD_sf"/>
</dbReference>
<feature type="transmembrane region" description="Helical" evidence="13">
    <location>
        <begin position="483"/>
        <end position="505"/>
    </location>
</feature>
<dbReference type="SMART" id="SM00388">
    <property type="entry name" value="HisKA"/>
    <property type="match status" value="1"/>
</dbReference>
<dbReference type="InterPro" id="IPR036890">
    <property type="entry name" value="HATPase_C_sf"/>
</dbReference>
<keyword evidence="10 13" id="KW-1133">Transmembrane helix</keyword>
<comment type="catalytic activity">
    <reaction evidence="1">
        <text>ATP + protein L-histidine = ADP + protein N-phospho-L-histidine.</text>
        <dbReference type="EC" id="2.7.13.3"/>
    </reaction>
</comment>
<dbReference type="Pfam" id="PF13493">
    <property type="entry name" value="DUF4118"/>
    <property type="match status" value="1"/>
</dbReference>
<feature type="transmembrane region" description="Helical" evidence="13">
    <location>
        <begin position="409"/>
        <end position="426"/>
    </location>
</feature>
<dbReference type="Gene3D" id="3.30.565.10">
    <property type="entry name" value="Histidine kinase-like ATPase, C-terminal domain"/>
    <property type="match status" value="1"/>
</dbReference>
<accession>A0A1G4PSF7</accession>
<dbReference type="InterPro" id="IPR036097">
    <property type="entry name" value="HisK_dim/P_sf"/>
</dbReference>
<dbReference type="SUPFAM" id="SSF55781">
    <property type="entry name" value="GAF domain-like"/>
    <property type="match status" value="1"/>
</dbReference>
<evidence type="ECO:0000256" key="2">
    <source>
        <dbReference type="ARBA" id="ARBA00004141"/>
    </source>
</evidence>
<evidence type="ECO:0000256" key="7">
    <source>
        <dbReference type="ARBA" id="ARBA00022741"/>
    </source>
</evidence>
<evidence type="ECO:0000256" key="5">
    <source>
        <dbReference type="ARBA" id="ARBA00022679"/>
    </source>
</evidence>
<keyword evidence="11" id="KW-0902">Two-component regulatory system</keyword>
<evidence type="ECO:0000256" key="11">
    <source>
        <dbReference type="ARBA" id="ARBA00023012"/>
    </source>
</evidence>
<dbReference type="PRINTS" id="PR00344">
    <property type="entry name" value="BCTRLSENSOR"/>
</dbReference>
<gene>
    <name evidence="15" type="ORF">SAMN02927928_0627</name>
</gene>
<evidence type="ECO:0000313" key="16">
    <source>
        <dbReference type="Proteomes" id="UP000199150"/>
    </source>
</evidence>
<dbReference type="Gene3D" id="1.20.120.620">
    <property type="entry name" value="Backbone structure of the membrane domain of e. Coli histidine kinase receptor kdpd"/>
    <property type="match status" value="1"/>
</dbReference>
<dbReference type="InterPro" id="IPR005467">
    <property type="entry name" value="His_kinase_dom"/>
</dbReference>
<dbReference type="InterPro" id="IPR052023">
    <property type="entry name" value="Histidine_kinase_KdpD"/>
</dbReference>
<dbReference type="Gene3D" id="3.40.50.300">
    <property type="entry name" value="P-loop containing nucleotide triphosphate hydrolases"/>
    <property type="match status" value="1"/>
</dbReference>
<sequence>MKPDNRRPAGRPDPDKLLKLVENETSGSPRGHLKVFFGSSAGVGKTYAMLGEARRRQAEGRDVLVGVVEHHGRTETAALVEGLPVLPLLEIEHRGVIVREFDLDGALARKPSLILMDEFAHSNAPGSRHPKRWQDVEELLDNGIDVYATLNVQHLESVNDQVARLTGVWVKETVPDTIFEAADEIALVDIPSDDLLKRLAEGKVYVAEGANKRAAENFFKKSNLLALREMALRRTAERVDAQSDELNAAMGQNEAQLGQKIMLLIGPDPLSTRLIRHAKRMSVRGRAPWFAVYLQSDRHEQLDEKDRTRVEQYLRLAESLGAQIVRLSGARPAQDILAYAQQNGFTRIVVGYRRPPLWLKPFRATFAQALIEQSDGIEITVVHGATGQTREPVTAAAVIRPYLARPLDYLLATAMVALCTAIGFVFRDHTPSNNLAMIYLTGVVIVAARLGLGPSVLASILSVPAFNFFFTDPYYTFNFYDTYYYVTFAFMLVTSLVVGSLTARLSRHARLVSNRERETQILYGLTRSLSAERSVDMICEVATRHISEPFSLDVTLFVKTPEGLKAYPEGVTTPDMRETGAINWVVANGQMAGRDTDTMPSANGLYLPLLAEKETLGVLGLTARDNGHPFTGAEILQFEAFASLIAGALQRARRSDEAAESKVESENEKLRNVLLSSLSHDLRTPLTVMNGSVSTLLRMRKELPRKAMDELTSLWGQLTRLQKFVGNLLDMAAITSGHMKLNFQPYMIQEIIGAALGRVEATKGGRTLRTQISGNLPMVMIDGGLIEQVFINLIENAFQHTDDDGEVVIYVEKDADRLRVRISDNGTGLKDGDEARIFEQFQKGQELRSDRSGGTGLGLAICRGIVQAHGGMIYAKNNRMLASSDGMRSGTGASFIFTLPIATSFLTSQEI</sequence>
<dbReference type="Proteomes" id="UP000199150">
    <property type="component" value="Unassembled WGS sequence"/>
</dbReference>
<evidence type="ECO:0000259" key="14">
    <source>
        <dbReference type="PROSITE" id="PS50109"/>
    </source>
</evidence>
<dbReference type="Pfam" id="PF02518">
    <property type="entry name" value="HATPase_c"/>
    <property type="match status" value="1"/>
</dbReference>
<evidence type="ECO:0000256" key="8">
    <source>
        <dbReference type="ARBA" id="ARBA00022777"/>
    </source>
</evidence>
<dbReference type="SUPFAM" id="SSF47384">
    <property type="entry name" value="Homodimeric domain of signal transducing histidine kinase"/>
    <property type="match status" value="1"/>
</dbReference>
<keyword evidence="5" id="KW-0808">Transferase</keyword>
<dbReference type="OrthoDB" id="9806130at2"/>
<dbReference type="InterPro" id="IPR003661">
    <property type="entry name" value="HisK_dim/P_dom"/>
</dbReference>
<keyword evidence="9" id="KW-0067">ATP-binding</keyword>
<dbReference type="FunFam" id="3.40.50.300:FF:000483">
    <property type="entry name" value="Sensor histidine kinase KdpD"/>
    <property type="match status" value="1"/>
</dbReference>
<keyword evidence="4" id="KW-0597">Phosphoprotein</keyword>
<dbReference type="Pfam" id="PF00512">
    <property type="entry name" value="HisKA"/>
    <property type="match status" value="1"/>
</dbReference>
<dbReference type="Pfam" id="PF02702">
    <property type="entry name" value="KdpD"/>
    <property type="match status" value="1"/>
</dbReference>
<keyword evidence="16" id="KW-1185">Reference proteome</keyword>
<dbReference type="InterPro" id="IPR004358">
    <property type="entry name" value="Sig_transdc_His_kin-like_C"/>
</dbReference>
<dbReference type="CDD" id="cd00082">
    <property type="entry name" value="HisKA"/>
    <property type="match status" value="1"/>
</dbReference>
<dbReference type="GO" id="GO:0000155">
    <property type="term" value="F:phosphorelay sensor kinase activity"/>
    <property type="evidence" value="ECO:0007669"/>
    <property type="project" value="InterPro"/>
</dbReference>
<keyword evidence="12 13" id="KW-0472">Membrane</keyword>
<reference evidence="16" key="1">
    <citation type="submission" date="2016-10" db="EMBL/GenBank/DDBJ databases">
        <authorList>
            <person name="Varghese N."/>
            <person name="Submissions S."/>
        </authorList>
    </citation>
    <scope>NUCLEOTIDE SEQUENCE [LARGE SCALE GENOMIC DNA]</scope>
    <source>
        <strain evidence="16">CGMCC 1.3431</strain>
    </source>
</reference>
<dbReference type="GO" id="GO:0005737">
    <property type="term" value="C:cytoplasm"/>
    <property type="evidence" value="ECO:0007669"/>
    <property type="project" value="UniProtKB-ARBA"/>
</dbReference>
<feature type="transmembrane region" description="Helical" evidence="13">
    <location>
        <begin position="438"/>
        <end position="463"/>
    </location>
</feature>
<name>A0A1G4PSF7_9CAUL</name>
<dbReference type="GO" id="GO:0005524">
    <property type="term" value="F:ATP binding"/>
    <property type="evidence" value="ECO:0007669"/>
    <property type="project" value="UniProtKB-KW"/>
</dbReference>
<keyword evidence="6 13" id="KW-0812">Transmembrane</keyword>
<evidence type="ECO:0000256" key="13">
    <source>
        <dbReference type="SAM" id="Phobius"/>
    </source>
</evidence>
<comment type="subcellular location">
    <subcellularLocation>
        <location evidence="2">Membrane</location>
        <topology evidence="2">Multi-pass membrane protein</topology>
    </subcellularLocation>
</comment>
<dbReference type="STRING" id="260084.SAMN02927928_0627"/>
<evidence type="ECO:0000256" key="10">
    <source>
        <dbReference type="ARBA" id="ARBA00022989"/>
    </source>
</evidence>
<dbReference type="InterPro" id="IPR029016">
    <property type="entry name" value="GAF-like_dom_sf"/>
</dbReference>
<dbReference type="SMART" id="SM00387">
    <property type="entry name" value="HATPase_c"/>
    <property type="match status" value="1"/>
</dbReference>
<dbReference type="PROSITE" id="PS50109">
    <property type="entry name" value="HIS_KIN"/>
    <property type="match status" value="1"/>
</dbReference>
<keyword evidence="7" id="KW-0547">Nucleotide-binding</keyword>
<dbReference type="CDD" id="cd00075">
    <property type="entry name" value="HATPase"/>
    <property type="match status" value="1"/>
</dbReference>
<dbReference type="Gene3D" id="1.10.287.130">
    <property type="match status" value="1"/>
</dbReference>
<dbReference type="InterPro" id="IPR003852">
    <property type="entry name" value="Sig_transdc_His_kinase_KdpD_N"/>
</dbReference>
<dbReference type="EMBL" id="FMTS01000001">
    <property type="protein sequence ID" value="SCW35202.1"/>
    <property type="molecule type" value="Genomic_DNA"/>
</dbReference>
<dbReference type="EC" id="2.7.13.3" evidence="3"/>
<proteinExistence type="predicted"/>